<accession>A0ABS5AEI2</accession>
<dbReference type="EMBL" id="JAGIOO010000001">
    <property type="protein sequence ID" value="MBP2475001.1"/>
    <property type="molecule type" value="Genomic_DNA"/>
</dbReference>
<reference evidence="1 2" key="1">
    <citation type="submission" date="2021-03" db="EMBL/GenBank/DDBJ databases">
        <title>Sequencing the genomes of 1000 actinobacteria strains.</title>
        <authorList>
            <person name="Klenk H.-P."/>
        </authorList>
    </citation>
    <scope>NUCLEOTIDE SEQUENCE [LARGE SCALE GENOMIC DNA]</scope>
    <source>
        <strain evidence="1 2">DSM 44580</strain>
    </source>
</reference>
<gene>
    <name evidence="1" type="ORF">JOF53_003873</name>
</gene>
<proteinExistence type="predicted"/>
<dbReference type="Proteomes" id="UP001519363">
    <property type="component" value="Unassembled WGS sequence"/>
</dbReference>
<dbReference type="RefSeq" id="WP_086783276.1">
    <property type="nucleotide sequence ID" value="NZ_JAGIOO010000001.1"/>
</dbReference>
<organism evidence="1 2">
    <name type="scientific">Crossiella equi</name>
    <dbReference type="NCBI Taxonomy" id="130796"/>
    <lineage>
        <taxon>Bacteria</taxon>
        <taxon>Bacillati</taxon>
        <taxon>Actinomycetota</taxon>
        <taxon>Actinomycetes</taxon>
        <taxon>Pseudonocardiales</taxon>
        <taxon>Pseudonocardiaceae</taxon>
        <taxon>Crossiella</taxon>
    </lineage>
</organism>
<sequence>MASAHDRVTAACPEIRISAAEPPPDALHCPTTATSPEVARSLVEAELAVTPHRVVAAAARTAMSVYAIKVSQAVVLPWALGLGHWPLDRVHLAGDGGHGWHTMHLLGEPVPAALPEVLAELLDRHLVPLAAHLRSYRGCGEPTMRGQIGFGMGTALSRASKAGLPDGPLVTAWEALCAAVPWLSRTGRLLPGARGLTFLREYCCLYWTAPEETECRSCPRRTDQDRLAR</sequence>
<evidence type="ECO:0000313" key="1">
    <source>
        <dbReference type="EMBL" id="MBP2475001.1"/>
    </source>
</evidence>
<comment type="caution">
    <text evidence="1">The sequence shown here is derived from an EMBL/GenBank/DDBJ whole genome shotgun (WGS) entry which is preliminary data.</text>
</comment>
<protein>
    <recommendedName>
        <fullName evidence="3">Ferric siderophore reductase C-terminal domain-containing protein</fullName>
    </recommendedName>
</protein>
<evidence type="ECO:0000313" key="2">
    <source>
        <dbReference type="Proteomes" id="UP001519363"/>
    </source>
</evidence>
<keyword evidence="2" id="KW-1185">Reference proteome</keyword>
<name>A0ABS5AEI2_9PSEU</name>
<evidence type="ECO:0008006" key="3">
    <source>
        <dbReference type="Google" id="ProtNLM"/>
    </source>
</evidence>